<evidence type="ECO:0000256" key="2">
    <source>
        <dbReference type="SAM" id="Phobius"/>
    </source>
</evidence>
<keyword evidence="1" id="KW-0175">Coiled coil</keyword>
<proteinExistence type="predicted"/>
<keyword evidence="2" id="KW-0812">Transmembrane</keyword>
<dbReference type="OrthoDB" id="2691164at2"/>
<keyword evidence="5" id="KW-1185">Reference proteome</keyword>
<protein>
    <recommendedName>
        <fullName evidence="3">Sporulation membrane protein YtrI C-terminal domain-containing protein</fullName>
    </recommendedName>
</protein>
<feature type="domain" description="Sporulation membrane protein YtrI C-terminal" evidence="3">
    <location>
        <begin position="81"/>
        <end position="162"/>
    </location>
</feature>
<keyword evidence="2" id="KW-0472">Membrane</keyword>
<sequence length="168" mass="19376">MHIPPYHKKTNWQLIFVGFFFGTIISYMVFTYMYGTMYEEVLKENIELSNEVTDLEHTNQTLLKDKEDLSEQSRQPLTISKITVEIEDPDSMKIDLLMQDQLRALIRDEINHVIGQEVELISRSDELLISTIENKAFTLDGMSYQFTVSQIIALGSELKIAVLPASVR</sequence>
<gene>
    <name evidence="4" type="ORF">OSO01_28300</name>
</gene>
<keyword evidence="2" id="KW-1133">Transmembrane helix</keyword>
<feature type="transmembrane region" description="Helical" evidence="2">
    <location>
        <begin position="12"/>
        <end position="34"/>
    </location>
</feature>
<reference evidence="4 5" key="1">
    <citation type="submission" date="2019-07" db="EMBL/GenBank/DDBJ databases">
        <title>Whole genome shotgun sequence of Oceanobacillus sojae NBRC 105379.</title>
        <authorList>
            <person name="Hosoyama A."/>
            <person name="Uohara A."/>
            <person name="Ohji S."/>
            <person name="Ichikawa N."/>
        </authorList>
    </citation>
    <scope>NUCLEOTIDE SEQUENCE [LARGE SCALE GENOMIC DNA]</scope>
    <source>
        <strain evidence="4 5">NBRC 105379</strain>
    </source>
</reference>
<dbReference type="Pfam" id="PF26347">
    <property type="entry name" value="YtrI_sporulation"/>
    <property type="match status" value="1"/>
</dbReference>
<dbReference type="NCBIfam" id="NF041479">
    <property type="entry name" value="spor_membprot_YtrI"/>
    <property type="match status" value="1"/>
</dbReference>
<comment type="caution">
    <text evidence="4">The sequence shown here is derived from an EMBL/GenBank/DDBJ whole genome shotgun (WGS) entry which is preliminary data.</text>
</comment>
<dbReference type="Proteomes" id="UP000321558">
    <property type="component" value="Unassembled WGS sequence"/>
</dbReference>
<dbReference type="InterPro" id="IPR058620">
    <property type="entry name" value="YtrI_C"/>
</dbReference>
<dbReference type="RefSeq" id="WP_147211030.1">
    <property type="nucleotide sequence ID" value="NZ_BJYM01000011.1"/>
</dbReference>
<dbReference type="STRING" id="582851.GCA_900162665_00202"/>
<evidence type="ECO:0000313" key="4">
    <source>
        <dbReference type="EMBL" id="GEN88091.1"/>
    </source>
</evidence>
<evidence type="ECO:0000256" key="1">
    <source>
        <dbReference type="SAM" id="Coils"/>
    </source>
</evidence>
<dbReference type="EMBL" id="BJYM01000011">
    <property type="protein sequence ID" value="GEN88091.1"/>
    <property type="molecule type" value="Genomic_DNA"/>
</dbReference>
<evidence type="ECO:0000259" key="3">
    <source>
        <dbReference type="Pfam" id="PF26347"/>
    </source>
</evidence>
<organism evidence="4 5">
    <name type="scientific">Oceanobacillus sojae</name>
    <dbReference type="NCBI Taxonomy" id="582851"/>
    <lineage>
        <taxon>Bacteria</taxon>
        <taxon>Bacillati</taxon>
        <taxon>Bacillota</taxon>
        <taxon>Bacilli</taxon>
        <taxon>Bacillales</taxon>
        <taxon>Bacillaceae</taxon>
        <taxon>Oceanobacillus</taxon>
    </lineage>
</organism>
<evidence type="ECO:0000313" key="5">
    <source>
        <dbReference type="Proteomes" id="UP000321558"/>
    </source>
</evidence>
<accession>A0A511ZKW1</accession>
<name>A0A511ZKW1_9BACI</name>
<dbReference type="AlphaFoldDB" id="A0A511ZKW1"/>
<dbReference type="InterPro" id="IPR048198">
    <property type="entry name" value="YtrI"/>
</dbReference>
<feature type="coiled-coil region" evidence="1">
    <location>
        <begin position="38"/>
        <end position="72"/>
    </location>
</feature>